<accession>A0A2K0U4C8</accession>
<dbReference type="Proteomes" id="UP000236290">
    <property type="component" value="Unassembled WGS sequence"/>
</dbReference>
<evidence type="ECO:0000313" key="3">
    <source>
        <dbReference type="Proteomes" id="UP000236290"/>
    </source>
</evidence>
<sequence length="301" mass="35381">MVQMNEETLLFNRFNGLMQTRTKILDKFEEMTKLENELEKDDPYQSSADMIVDNIQWLQQKNKVPQDSVGLCHKYRAYTLESEIPNIDDIKVLEKINKEEKKKSPEARDREQNANNLETRDGEQEWKKHLRKLLEKFGRFYVLDITREITLLSQIKDIQDELEMMQKVFTEQNKVLKALDRIIRAMEQRDSDSNDNMQPQTLDAKLHYRGVSRRRKTKGYHPEEAQDRFSDSDYSGIDTSSTVARALTSGSDFQKRSYSSQSKIWGLGHQENNLPLRTVTRHSTQIQEMLKRAKTTNDAEL</sequence>
<name>A0A2K0U4C8_TRIHA</name>
<dbReference type="AlphaFoldDB" id="A0A2K0U4C8"/>
<evidence type="ECO:0000256" key="1">
    <source>
        <dbReference type="SAM" id="MobiDB-lite"/>
    </source>
</evidence>
<reference evidence="2 3" key="1">
    <citation type="submission" date="2017-02" db="EMBL/GenBank/DDBJ databases">
        <title>Genomes of Trichoderma spp. with biocontrol activity.</title>
        <authorList>
            <person name="Gardiner D."/>
            <person name="Kazan K."/>
            <person name="Vos C."/>
            <person name="Harvey P."/>
        </authorList>
    </citation>
    <scope>NUCLEOTIDE SEQUENCE [LARGE SCALE GENOMIC DNA]</scope>
    <source>
        <strain evidence="2 3">Tr1</strain>
    </source>
</reference>
<feature type="region of interest" description="Disordered" evidence="1">
    <location>
        <begin position="213"/>
        <end position="233"/>
    </location>
</feature>
<comment type="caution">
    <text evidence="2">The sequence shown here is derived from an EMBL/GenBank/DDBJ whole genome shotgun (WGS) entry which is preliminary data.</text>
</comment>
<gene>
    <name evidence="2" type="ORF">THARTR1_06788</name>
</gene>
<evidence type="ECO:0000313" key="2">
    <source>
        <dbReference type="EMBL" id="PNP52623.1"/>
    </source>
</evidence>
<dbReference type="EMBL" id="MTYI01000100">
    <property type="protein sequence ID" value="PNP52623.1"/>
    <property type="molecule type" value="Genomic_DNA"/>
</dbReference>
<feature type="region of interest" description="Disordered" evidence="1">
    <location>
        <begin position="100"/>
        <end position="122"/>
    </location>
</feature>
<organism evidence="2 3">
    <name type="scientific">Trichoderma harzianum</name>
    <name type="common">Hypocrea lixii</name>
    <dbReference type="NCBI Taxonomy" id="5544"/>
    <lineage>
        <taxon>Eukaryota</taxon>
        <taxon>Fungi</taxon>
        <taxon>Dikarya</taxon>
        <taxon>Ascomycota</taxon>
        <taxon>Pezizomycotina</taxon>
        <taxon>Sordariomycetes</taxon>
        <taxon>Hypocreomycetidae</taxon>
        <taxon>Hypocreales</taxon>
        <taxon>Hypocreaceae</taxon>
        <taxon>Trichoderma</taxon>
    </lineage>
</organism>
<protein>
    <submittedName>
        <fullName evidence="2">Uncharacterized protein</fullName>
    </submittedName>
</protein>
<feature type="compositionally biased region" description="Basic and acidic residues" evidence="1">
    <location>
        <begin position="220"/>
        <end position="231"/>
    </location>
</feature>
<dbReference type="OrthoDB" id="4898535at2759"/>
<proteinExistence type="predicted"/>